<dbReference type="InterPro" id="IPR006016">
    <property type="entry name" value="UspA"/>
</dbReference>
<dbReference type="RefSeq" id="WP_092690945.1">
    <property type="nucleotide sequence ID" value="NZ_FNBK01000006.1"/>
</dbReference>
<dbReference type="PANTHER" id="PTHR46268">
    <property type="entry name" value="STRESS RESPONSE PROTEIN NHAX"/>
    <property type="match status" value="1"/>
</dbReference>
<reference evidence="4" key="1">
    <citation type="submission" date="2016-10" db="EMBL/GenBank/DDBJ databases">
        <authorList>
            <person name="Varghese N."/>
            <person name="Submissions S."/>
        </authorList>
    </citation>
    <scope>NUCLEOTIDE SEQUENCE [LARGE SCALE GENOMIC DNA]</scope>
    <source>
        <strain evidence="4">IBRC-M 10760</strain>
    </source>
</reference>
<dbReference type="EMBL" id="FNBK01000006">
    <property type="protein sequence ID" value="SDF41692.1"/>
    <property type="molecule type" value="Genomic_DNA"/>
</dbReference>
<evidence type="ECO:0000313" key="3">
    <source>
        <dbReference type="EMBL" id="SDF41692.1"/>
    </source>
</evidence>
<proteinExistence type="inferred from homology"/>
<sequence length="151" mass="16296">MFDTVVIATDGSESVERAVTVALDLAAKFDAEVHALYVIDGSDVEGSPEQVRAELRDALEDAGEEALESIVDHADREVNTAVREGKPVTEICRYVTDFDADVIAMGTRGRHGEHSFLLGSVAEGVVRRCPTPVLTVRQLDADEESRAETPA</sequence>
<protein>
    <submittedName>
        <fullName evidence="3">Nucleotide-binding universal stress protein, UspA family</fullName>
    </submittedName>
</protein>
<evidence type="ECO:0000256" key="1">
    <source>
        <dbReference type="ARBA" id="ARBA00008791"/>
    </source>
</evidence>
<dbReference type="InterPro" id="IPR014729">
    <property type="entry name" value="Rossmann-like_a/b/a_fold"/>
</dbReference>
<comment type="similarity">
    <text evidence="1">Belongs to the universal stress protein A family.</text>
</comment>
<dbReference type="PRINTS" id="PR01438">
    <property type="entry name" value="UNVRSLSTRESS"/>
</dbReference>
<dbReference type="STRING" id="660518.SAMN05216218_10665"/>
<dbReference type="CDD" id="cd00293">
    <property type="entry name" value="USP-like"/>
    <property type="match status" value="1"/>
</dbReference>
<gene>
    <name evidence="3" type="ORF">SAMN05216218_10665</name>
</gene>
<dbReference type="AlphaFoldDB" id="A0A1G7KWR0"/>
<dbReference type="Pfam" id="PF00582">
    <property type="entry name" value="Usp"/>
    <property type="match status" value="1"/>
</dbReference>
<dbReference type="InterPro" id="IPR006015">
    <property type="entry name" value="Universal_stress_UspA"/>
</dbReference>
<feature type="domain" description="UspA" evidence="2">
    <location>
        <begin position="1"/>
        <end position="137"/>
    </location>
</feature>
<dbReference type="OrthoDB" id="105697at2157"/>
<evidence type="ECO:0000313" key="4">
    <source>
        <dbReference type="Proteomes" id="UP000199076"/>
    </source>
</evidence>
<organism evidence="3 4">
    <name type="scientific">Halorientalis regularis</name>
    <dbReference type="NCBI Taxonomy" id="660518"/>
    <lineage>
        <taxon>Archaea</taxon>
        <taxon>Methanobacteriati</taxon>
        <taxon>Methanobacteriota</taxon>
        <taxon>Stenosarchaea group</taxon>
        <taxon>Halobacteria</taxon>
        <taxon>Halobacteriales</taxon>
        <taxon>Haloarculaceae</taxon>
        <taxon>Halorientalis</taxon>
    </lineage>
</organism>
<dbReference type="SUPFAM" id="SSF52402">
    <property type="entry name" value="Adenine nucleotide alpha hydrolases-like"/>
    <property type="match status" value="1"/>
</dbReference>
<evidence type="ECO:0000259" key="2">
    <source>
        <dbReference type="Pfam" id="PF00582"/>
    </source>
</evidence>
<dbReference type="PANTHER" id="PTHR46268:SF6">
    <property type="entry name" value="UNIVERSAL STRESS PROTEIN UP12"/>
    <property type="match status" value="1"/>
</dbReference>
<name>A0A1G7KWR0_9EURY</name>
<accession>A0A1G7KWR0</accession>
<dbReference type="Proteomes" id="UP000199076">
    <property type="component" value="Unassembled WGS sequence"/>
</dbReference>
<dbReference type="Gene3D" id="3.40.50.620">
    <property type="entry name" value="HUPs"/>
    <property type="match status" value="1"/>
</dbReference>
<keyword evidence="4" id="KW-1185">Reference proteome</keyword>